<feature type="domain" description="Gfo/Idh/MocA-like oxidoreductase N-terminal" evidence="2">
    <location>
        <begin position="4"/>
        <end position="119"/>
    </location>
</feature>
<dbReference type="Proteomes" id="UP001596147">
    <property type="component" value="Unassembled WGS sequence"/>
</dbReference>
<dbReference type="PANTHER" id="PTHR43818">
    <property type="entry name" value="BCDNA.GH03377"/>
    <property type="match status" value="1"/>
</dbReference>
<evidence type="ECO:0000259" key="3">
    <source>
        <dbReference type="Pfam" id="PF22725"/>
    </source>
</evidence>
<organism evidence="4 5">
    <name type="scientific">Lederbergia graminis</name>
    <dbReference type="NCBI Taxonomy" id="735518"/>
    <lineage>
        <taxon>Bacteria</taxon>
        <taxon>Bacillati</taxon>
        <taxon>Bacillota</taxon>
        <taxon>Bacilli</taxon>
        <taxon>Bacillales</taxon>
        <taxon>Bacillaceae</taxon>
        <taxon>Lederbergia</taxon>
    </lineage>
</organism>
<dbReference type="PANTHER" id="PTHR43818:SF11">
    <property type="entry name" value="BCDNA.GH03377"/>
    <property type="match status" value="1"/>
</dbReference>
<evidence type="ECO:0000313" key="4">
    <source>
        <dbReference type="EMBL" id="MFC5464777.1"/>
    </source>
</evidence>
<keyword evidence="1" id="KW-0560">Oxidoreductase</keyword>
<dbReference type="Gene3D" id="3.30.360.10">
    <property type="entry name" value="Dihydrodipicolinate Reductase, domain 2"/>
    <property type="match status" value="1"/>
</dbReference>
<dbReference type="InterPro" id="IPR055170">
    <property type="entry name" value="GFO_IDH_MocA-like_dom"/>
</dbReference>
<dbReference type="InterPro" id="IPR050463">
    <property type="entry name" value="Gfo/Idh/MocA_oxidrdct_glycsds"/>
</dbReference>
<reference evidence="5" key="1">
    <citation type="journal article" date="2019" name="Int. J. Syst. Evol. Microbiol.">
        <title>The Global Catalogue of Microorganisms (GCM) 10K type strain sequencing project: providing services to taxonomists for standard genome sequencing and annotation.</title>
        <authorList>
            <consortium name="The Broad Institute Genomics Platform"/>
            <consortium name="The Broad Institute Genome Sequencing Center for Infectious Disease"/>
            <person name="Wu L."/>
            <person name="Ma J."/>
        </authorList>
    </citation>
    <scope>NUCLEOTIDE SEQUENCE [LARGE SCALE GENOMIC DNA]</scope>
    <source>
        <strain evidence="5">CGMCC 1.12237</strain>
    </source>
</reference>
<dbReference type="Pfam" id="PF22725">
    <property type="entry name" value="GFO_IDH_MocA_C3"/>
    <property type="match status" value="1"/>
</dbReference>
<dbReference type="Gene3D" id="3.40.50.720">
    <property type="entry name" value="NAD(P)-binding Rossmann-like Domain"/>
    <property type="match status" value="1"/>
</dbReference>
<comment type="caution">
    <text evidence="4">The sequence shown here is derived from an EMBL/GenBank/DDBJ whole genome shotgun (WGS) entry which is preliminary data.</text>
</comment>
<dbReference type="RefSeq" id="WP_382350112.1">
    <property type="nucleotide sequence ID" value="NZ_JBHSMC010000011.1"/>
</dbReference>
<sequence length="369" mass="40381">MRKVKIGFIGCGNISHIYLTSCTQKFDILDVVAVADIFPEMAQRRAEEFNIPKVYTVEELLADPEIEIVVNLTSPTVHTEVNLKILEAGKHVYTEKPFAMSREDADKVLNLAKEKGLLVGSAPDTFLGAQLQTARKLIDDGWIGKVYGAGGMFITGTAWDASHPNTPAFLDFGWDPLFDMAPYWLTAMVHLMGPATRVSGSVGNARTELEVDNMNSPFYGETLPVKAPMNVTGIIDFESGAIGHIFASKDSGGYLPRMEVYGTEGVLLIPDPNFFEGVVKVRFPNGEEKEFPYSHAHAENTRGIGVADMATALQTGRKHRASGELARHVLDISIGILESSKEGRHFDITAKCEQPAALPIGLKFNQLDK</sequence>
<protein>
    <submittedName>
        <fullName evidence="4">Gfo/Idh/MocA family protein</fullName>
    </submittedName>
</protein>
<dbReference type="Pfam" id="PF01408">
    <property type="entry name" value="GFO_IDH_MocA"/>
    <property type="match status" value="1"/>
</dbReference>
<proteinExistence type="predicted"/>
<dbReference type="SUPFAM" id="SSF55347">
    <property type="entry name" value="Glyceraldehyde-3-phosphate dehydrogenase-like, C-terminal domain"/>
    <property type="match status" value="1"/>
</dbReference>
<dbReference type="InterPro" id="IPR000683">
    <property type="entry name" value="Gfo/Idh/MocA-like_OxRdtase_N"/>
</dbReference>
<gene>
    <name evidence="4" type="ORF">ACFPM4_08425</name>
</gene>
<dbReference type="InterPro" id="IPR036291">
    <property type="entry name" value="NAD(P)-bd_dom_sf"/>
</dbReference>
<dbReference type="SUPFAM" id="SSF51735">
    <property type="entry name" value="NAD(P)-binding Rossmann-fold domains"/>
    <property type="match status" value="1"/>
</dbReference>
<evidence type="ECO:0000259" key="2">
    <source>
        <dbReference type="Pfam" id="PF01408"/>
    </source>
</evidence>
<dbReference type="EMBL" id="JBHSMC010000011">
    <property type="protein sequence ID" value="MFC5464777.1"/>
    <property type="molecule type" value="Genomic_DNA"/>
</dbReference>
<evidence type="ECO:0000256" key="1">
    <source>
        <dbReference type="ARBA" id="ARBA00023002"/>
    </source>
</evidence>
<evidence type="ECO:0000313" key="5">
    <source>
        <dbReference type="Proteomes" id="UP001596147"/>
    </source>
</evidence>
<feature type="domain" description="GFO/IDH/MocA-like oxidoreductase" evidence="3">
    <location>
        <begin position="132"/>
        <end position="267"/>
    </location>
</feature>
<name>A0ABW0LIG3_9BACI</name>
<accession>A0ABW0LIG3</accession>
<keyword evidence="5" id="KW-1185">Reference proteome</keyword>